<feature type="chain" id="PRO_5040349428" evidence="2">
    <location>
        <begin position="26"/>
        <end position="167"/>
    </location>
</feature>
<feature type="compositionally biased region" description="Pro residues" evidence="1">
    <location>
        <begin position="156"/>
        <end position="167"/>
    </location>
</feature>
<keyword evidence="2" id="KW-0732">Signal</keyword>
<protein>
    <submittedName>
        <fullName evidence="3">Uncharacterized protein</fullName>
    </submittedName>
</protein>
<feature type="signal peptide" evidence="2">
    <location>
        <begin position="1"/>
        <end position="25"/>
    </location>
</feature>
<dbReference type="AlphaFoldDB" id="A0A9P3H1K6"/>
<dbReference type="Proteomes" id="UP000827284">
    <property type="component" value="Unassembled WGS sequence"/>
</dbReference>
<accession>A0A9P3H1K6</accession>
<reference evidence="3" key="2">
    <citation type="journal article" date="2022" name="Microbiol. Resour. Announc.">
        <title>Whole-Genome Sequence of Entomortierella parvispora E1425, a Mucoromycotan Fungus Associated with Burkholderiaceae-Related Endosymbiotic Bacteria.</title>
        <authorList>
            <person name="Herlambang A."/>
            <person name="Guo Y."/>
            <person name="Takashima Y."/>
            <person name="Narisawa K."/>
            <person name="Ohta H."/>
            <person name="Nishizawa T."/>
        </authorList>
    </citation>
    <scope>NUCLEOTIDE SEQUENCE</scope>
    <source>
        <strain evidence="3">E1425</strain>
    </source>
</reference>
<keyword evidence="4" id="KW-1185">Reference proteome</keyword>
<evidence type="ECO:0000256" key="2">
    <source>
        <dbReference type="SAM" id="SignalP"/>
    </source>
</evidence>
<evidence type="ECO:0000313" key="3">
    <source>
        <dbReference type="EMBL" id="GJJ68415.1"/>
    </source>
</evidence>
<name>A0A9P3H1K6_9FUNG</name>
<gene>
    <name evidence="3" type="ORF">EMPS_00761</name>
</gene>
<organism evidence="3 4">
    <name type="scientific">Entomortierella parvispora</name>
    <dbReference type="NCBI Taxonomy" id="205924"/>
    <lineage>
        <taxon>Eukaryota</taxon>
        <taxon>Fungi</taxon>
        <taxon>Fungi incertae sedis</taxon>
        <taxon>Mucoromycota</taxon>
        <taxon>Mortierellomycotina</taxon>
        <taxon>Mortierellomycetes</taxon>
        <taxon>Mortierellales</taxon>
        <taxon>Mortierellaceae</taxon>
        <taxon>Entomortierella</taxon>
    </lineage>
</organism>
<evidence type="ECO:0000256" key="1">
    <source>
        <dbReference type="SAM" id="MobiDB-lite"/>
    </source>
</evidence>
<comment type="caution">
    <text evidence="3">The sequence shown here is derived from an EMBL/GenBank/DDBJ whole genome shotgun (WGS) entry which is preliminary data.</text>
</comment>
<evidence type="ECO:0000313" key="4">
    <source>
        <dbReference type="Proteomes" id="UP000827284"/>
    </source>
</evidence>
<dbReference type="EMBL" id="BQFW01000001">
    <property type="protein sequence ID" value="GJJ68415.1"/>
    <property type="molecule type" value="Genomic_DNA"/>
</dbReference>
<feature type="region of interest" description="Disordered" evidence="1">
    <location>
        <begin position="109"/>
        <end position="167"/>
    </location>
</feature>
<reference evidence="3" key="1">
    <citation type="submission" date="2021-11" db="EMBL/GenBank/DDBJ databases">
        <authorList>
            <person name="Herlambang A."/>
            <person name="Guo Y."/>
            <person name="Takashima Y."/>
            <person name="Nishizawa T."/>
        </authorList>
    </citation>
    <scope>NUCLEOTIDE SEQUENCE</scope>
    <source>
        <strain evidence="3">E1425</strain>
    </source>
</reference>
<sequence length="167" mass="18259">MLAFEYLVIAIAIAILIFACRRCECVGSVSYQGDVAPPQPIIVSILGSSPYENTMPPISRHSPSMRDDYQDAALASQLAWQQLHQQLQHQPQPQAQAQVQPLGAAVVSTLTSEQEDEELPAYKRNPDPDTEVRREGDHQAVVVVDPETAETAETEAPPPAYVMPPTS</sequence>
<proteinExistence type="predicted"/>
<feature type="compositionally biased region" description="Basic and acidic residues" evidence="1">
    <location>
        <begin position="120"/>
        <end position="138"/>
    </location>
</feature>